<dbReference type="PANTHER" id="PTHR47160:SF10">
    <property type="entry name" value="MULE TRANSPOSASE DOMAIN-CONTAINING PROTEIN"/>
    <property type="match status" value="1"/>
</dbReference>
<dbReference type="PANTHER" id="PTHR47160">
    <property type="entry name" value="PUTATIVE-RELATED"/>
    <property type="match status" value="1"/>
</dbReference>
<name>A0A6J1PK71_9HYME</name>
<dbReference type="RefSeq" id="XP_024870039.1">
    <property type="nucleotide sequence ID" value="XM_025014271.1"/>
</dbReference>
<keyword evidence="1" id="KW-0479">Metal-binding</keyword>
<organism evidence="6 7">
    <name type="scientific">Temnothorax curvispinosus</name>
    <dbReference type="NCBI Taxonomy" id="300111"/>
    <lineage>
        <taxon>Eukaryota</taxon>
        <taxon>Metazoa</taxon>
        <taxon>Ecdysozoa</taxon>
        <taxon>Arthropoda</taxon>
        <taxon>Hexapoda</taxon>
        <taxon>Insecta</taxon>
        <taxon>Pterygota</taxon>
        <taxon>Neoptera</taxon>
        <taxon>Endopterygota</taxon>
        <taxon>Hymenoptera</taxon>
        <taxon>Apocrita</taxon>
        <taxon>Aculeata</taxon>
        <taxon>Formicoidea</taxon>
        <taxon>Formicidae</taxon>
        <taxon>Myrmicinae</taxon>
        <taxon>Temnothorax</taxon>
    </lineage>
</organism>
<evidence type="ECO:0000259" key="4">
    <source>
        <dbReference type="Pfam" id="PF04500"/>
    </source>
</evidence>
<evidence type="ECO:0000259" key="5">
    <source>
        <dbReference type="Pfam" id="PF10551"/>
    </source>
</evidence>
<dbReference type="OrthoDB" id="3066195at2759"/>
<dbReference type="InterPro" id="IPR007588">
    <property type="entry name" value="Znf_FLYWCH"/>
</dbReference>
<gene>
    <name evidence="7" type="primary">LOC112453487</name>
</gene>
<evidence type="ECO:0000256" key="2">
    <source>
        <dbReference type="ARBA" id="ARBA00022771"/>
    </source>
</evidence>
<reference evidence="7" key="1">
    <citation type="submission" date="2025-08" db="UniProtKB">
        <authorList>
            <consortium name="RefSeq"/>
        </authorList>
    </citation>
    <scope>IDENTIFICATION</scope>
    <source>
        <tissue evidence="7">Whole body</tissue>
    </source>
</reference>
<keyword evidence="6" id="KW-1185">Reference proteome</keyword>
<dbReference type="Pfam" id="PF04500">
    <property type="entry name" value="FLYWCH"/>
    <property type="match status" value="1"/>
</dbReference>
<dbReference type="AlphaFoldDB" id="A0A6J1PK71"/>
<dbReference type="GeneID" id="112453487"/>
<proteinExistence type="predicted"/>
<dbReference type="Gene3D" id="2.20.25.240">
    <property type="match status" value="1"/>
</dbReference>
<dbReference type="Proteomes" id="UP000504618">
    <property type="component" value="Unplaced"/>
</dbReference>
<feature type="domain" description="MULE transposase" evidence="5">
    <location>
        <begin position="186"/>
        <end position="278"/>
    </location>
</feature>
<keyword evidence="3" id="KW-0862">Zinc</keyword>
<evidence type="ECO:0000313" key="7">
    <source>
        <dbReference type="RefSeq" id="XP_024870039.1"/>
    </source>
</evidence>
<dbReference type="Pfam" id="PF10551">
    <property type="entry name" value="MULE"/>
    <property type="match status" value="1"/>
</dbReference>
<evidence type="ECO:0000256" key="3">
    <source>
        <dbReference type="ARBA" id="ARBA00022833"/>
    </source>
</evidence>
<evidence type="ECO:0000256" key="1">
    <source>
        <dbReference type="ARBA" id="ARBA00022723"/>
    </source>
</evidence>
<feature type="domain" description="FLYWCH-type" evidence="4">
    <location>
        <begin position="5"/>
        <end position="66"/>
    </location>
</feature>
<dbReference type="GO" id="GO:0008270">
    <property type="term" value="F:zinc ion binding"/>
    <property type="evidence" value="ECO:0007669"/>
    <property type="project" value="UniProtKB-KW"/>
</dbReference>
<accession>A0A6J1PK71</accession>
<dbReference type="InterPro" id="IPR018289">
    <property type="entry name" value="MULE_transposase_dom"/>
</dbReference>
<keyword evidence="2" id="KW-0863">Zinc-finger</keyword>
<protein>
    <submittedName>
        <fullName evidence="7">Uncharacterized protein LOC112453487</fullName>
    </submittedName>
</protein>
<evidence type="ECO:0000313" key="6">
    <source>
        <dbReference type="Proteomes" id="UP000504618"/>
    </source>
</evidence>
<sequence>MPLKFVSSQKGKRQLVLHGFIYGVHRENTDAVVWRCIKYTESCRGRVYTSSMTRNGTVLKMTDHNHGPNAGFVESRLAIAKIKKRAKKSSESTSAIVSAGISNITEAAAAELPSVSSLHRTVQRTRTRANPQLPTPSNVEDLEIPEHFKVTNKGESFLMYDSGGKKRTLIFTTAKNLECLSSCDAWFADGTFKSVPACFAQLYTIHGFHDGKVFPLVYILAPGKQKRLYISVLTVLKELEPRLKPDVLMIDYEQSFISAFEASFPDTTIKGCHFHFAQCVYRHVQSAGLQNRYGSDSEFASAIKMLIAIAYVPIPDVTKAFEVLKNSEYFTDNRDDLREVVDYYEHTWVGLPRRNKRWKALFDIEMWNSYDAVVNEVPRTNNVVEGWHRSFNERVTANHAQLGKFIECLKAEQDLTELLVEQRNAGQNVRTRRRKRYVDYDLRLRNVVNGRQKLTMWYKIVPQRKLLFKLRLKVAFKLIFMQIFII</sequence>